<dbReference type="InterPro" id="IPR019546">
    <property type="entry name" value="TAT_signal_bac_arc"/>
</dbReference>
<evidence type="ECO:0000313" key="3">
    <source>
        <dbReference type="EMBL" id="TWT61204.1"/>
    </source>
</evidence>
<comment type="caution">
    <text evidence="3">The sequence shown here is derived from an EMBL/GenBank/DDBJ whole genome shotgun (WGS) entry which is preliminary data.</text>
</comment>
<dbReference type="InterPro" id="IPR011042">
    <property type="entry name" value="6-blade_b-propeller_TolB-like"/>
</dbReference>
<proteinExistence type="predicted"/>
<dbReference type="PANTHER" id="PTHR10680">
    <property type="entry name" value="PEPTIDYL-GLYCINE ALPHA-AMIDATING MONOOXYGENASE"/>
    <property type="match status" value="1"/>
</dbReference>
<dbReference type="InterPro" id="IPR006311">
    <property type="entry name" value="TAT_signal"/>
</dbReference>
<sequence>MNQNSSNNAPDHHNKVSRRKFLQTTSIATAATLTTPFFVHAEKKSGGSETIIGSGEHTYRCIHNWGNDSLPADHKYGNASHGTAIDEQGLIYITHYGNPGSVFVFDAKGKLVKTLGDIHAGHGHGIDIRREGNQEFIYLSPSESNLSFAKITLDGEVVWQRGKDALNKVSGVYDEPGIRYRPTNISFRPDGGYYLGDGYGSNYLFEYDKSDKFVQALGGKGNAQGQFSTPHGHWLDTRHGEPELVVADRANKRLQWFHLDGTHAKTLEGFLFPADIDTQGDLMLVPDLHARITILDKDNQAVAQLGDDVTWRNEVLDNKNKMRASPDKWQAGKFVHPHDACFDKDGNIFVAEWVVGGRVTKLEKVS</sequence>
<evidence type="ECO:0000313" key="4">
    <source>
        <dbReference type="Proteomes" id="UP000316095"/>
    </source>
</evidence>
<dbReference type="Gene3D" id="2.120.10.30">
    <property type="entry name" value="TolB, C-terminal domain"/>
    <property type="match status" value="1"/>
</dbReference>
<keyword evidence="1" id="KW-0732">Signal</keyword>
<name>A0A5C5XEI6_9PLAN</name>
<dbReference type="SUPFAM" id="SSF63829">
    <property type="entry name" value="Calcium-dependent phosphotriesterase"/>
    <property type="match status" value="1"/>
</dbReference>
<dbReference type="RefSeq" id="WP_146503224.1">
    <property type="nucleotide sequence ID" value="NZ_SJPG01000001.1"/>
</dbReference>
<organism evidence="3 4">
    <name type="scientific">Rubinisphaera italica</name>
    <dbReference type="NCBI Taxonomy" id="2527969"/>
    <lineage>
        <taxon>Bacteria</taxon>
        <taxon>Pseudomonadati</taxon>
        <taxon>Planctomycetota</taxon>
        <taxon>Planctomycetia</taxon>
        <taxon>Planctomycetales</taxon>
        <taxon>Planctomycetaceae</taxon>
        <taxon>Rubinisphaera</taxon>
    </lineage>
</organism>
<accession>A0A5C5XEI6</accession>
<keyword evidence="2" id="KW-0325">Glycoprotein</keyword>
<keyword evidence="4" id="KW-1185">Reference proteome</keyword>
<evidence type="ECO:0000256" key="2">
    <source>
        <dbReference type="ARBA" id="ARBA00023180"/>
    </source>
</evidence>
<protein>
    <submittedName>
        <fullName evidence="3">NHL repeat protein</fullName>
    </submittedName>
</protein>
<dbReference type="PROSITE" id="PS51318">
    <property type="entry name" value="TAT"/>
    <property type="match status" value="1"/>
</dbReference>
<reference evidence="3 4" key="1">
    <citation type="submission" date="2019-02" db="EMBL/GenBank/DDBJ databases">
        <title>Deep-cultivation of Planctomycetes and their phenomic and genomic characterization uncovers novel biology.</title>
        <authorList>
            <person name="Wiegand S."/>
            <person name="Jogler M."/>
            <person name="Boedeker C."/>
            <person name="Pinto D."/>
            <person name="Vollmers J."/>
            <person name="Rivas-Marin E."/>
            <person name="Kohn T."/>
            <person name="Peeters S.H."/>
            <person name="Heuer A."/>
            <person name="Rast P."/>
            <person name="Oberbeckmann S."/>
            <person name="Bunk B."/>
            <person name="Jeske O."/>
            <person name="Meyerdierks A."/>
            <person name="Storesund J.E."/>
            <person name="Kallscheuer N."/>
            <person name="Luecker S."/>
            <person name="Lage O.M."/>
            <person name="Pohl T."/>
            <person name="Merkel B.J."/>
            <person name="Hornburger P."/>
            <person name="Mueller R.-W."/>
            <person name="Bruemmer F."/>
            <person name="Labrenz M."/>
            <person name="Spormann A.M."/>
            <person name="Op Den Camp H."/>
            <person name="Overmann J."/>
            <person name="Amann R."/>
            <person name="Jetten M.S.M."/>
            <person name="Mascher T."/>
            <person name="Medema M.H."/>
            <person name="Devos D.P."/>
            <person name="Kaster A.-K."/>
            <person name="Ovreas L."/>
            <person name="Rohde M."/>
            <person name="Galperin M.Y."/>
            <person name="Jogler C."/>
        </authorList>
    </citation>
    <scope>NUCLEOTIDE SEQUENCE [LARGE SCALE GENOMIC DNA]</scope>
    <source>
        <strain evidence="3 4">Pan54</strain>
    </source>
</reference>
<evidence type="ECO:0000256" key="1">
    <source>
        <dbReference type="ARBA" id="ARBA00022729"/>
    </source>
</evidence>
<dbReference type="AlphaFoldDB" id="A0A5C5XEI6"/>
<dbReference type="OrthoDB" id="9799230at2"/>
<dbReference type="Proteomes" id="UP000316095">
    <property type="component" value="Unassembled WGS sequence"/>
</dbReference>
<gene>
    <name evidence="3" type="ORF">Pan54_19390</name>
</gene>
<dbReference type="EMBL" id="SJPG01000001">
    <property type="protein sequence ID" value="TWT61204.1"/>
    <property type="molecule type" value="Genomic_DNA"/>
</dbReference>
<dbReference type="NCBIfam" id="TIGR01409">
    <property type="entry name" value="TAT_signal_seq"/>
    <property type="match status" value="1"/>
</dbReference>